<evidence type="ECO:0000313" key="3">
    <source>
        <dbReference type="Proteomes" id="UP000541735"/>
    </source>
</evidence>
<sequence>MKFRKVIGALVLSGAMVLAPSMQVTEAAQQGYVENYHFQNYFGIGPKPYWGPTYGTTSKLLTVKNGYTKTGYTKKEIGAIGPLSYKYRFTANYKVW</sequence>
<reference evidence="2 3" key="1">
    <citation type="submission" date="2020-03" db="EMBL/GenBank/DDBJ databases">
        <title>Soil Listeria distribution.</title>
        <authorList>
            <person name="Liao J."/>
            <person name="Wiedmann M."/>
        </authorList>
    </citation>
    <scope>NUCLEOTIDE SEQUENCE [LARGE SCALE GENOMIC DNA]</scope>
    <source>
        <strain evidence="2 3">FSL L7-0259</strain>
    </source>
</reference>
<protein>
    <recommendedName>
        <fullName evidence="4">Bacteriocin</fullName>
    </recommendedName>
</protein>
<organism evidence="2 3">
    <name type="scientific">Listeria booriae</name>
    <dbReference type="NCBI Taxonomy" id="1552123"/>
    <lineage>
        <taxon>Bacteria</taxon>
        <taxon>Bacillati</taxon>
        <taxon>Bacillota</taxon>
        <taxon>Bacilli</taxon>
        <taxon>Bacillales</taxon>
        <taxon>Listeriaceae</taxon>
        <taxon>Listeria</taxon>
    </lineage>
</organism>
<comment type="caution">
    <text evidence="2">The sequence shown here is derived from an EMBL/GenBank/DDBJ whole genome shotgun (WGS) entry which is preliminary data.</text>
</comment>
<dbReference type="RefSeq" id="WP_185548675.1">
    <property type="nucleotide sequence ID" value="NZ_JAARWB010000001.1"/>
</dbReference>
<feature type="chain" id="PRO_5031486148" description="Bacteriocin" evidence="1">
    <location>
        <begin position="28"/>
        <end position="96"/>
    </location>
</feature>
<dbReference type="Proteomes" id="UP000541735">
    <property type="component" value="Unassembled WGS sequence"/>
</dbReference>
<keyword evidence="1" id="KW-0732">Signal</keyword>
<gene>
    <name evidence="2" type="ORF">HCB27_06080</name>
</gene>
<evidence type="ECO:0008006" key="4">
    <source>
        <dbReference type="Google" id="ProtNLM"/>
    </source>
</evidence>
<name>A0A7X0Z581_9LIST</name>
<dbReference type="AlphaFoldDB" id="A0A7X0Z581"/>
<evidence type="ECO:0000313" key="2">
    <source>
        <dbReference type="EMBL" id="MBC2176172.1"/>
    </source>
</evidence>
<dbReference type="EMBL" id="JAARYD010000003">
    <property type="protein sequence ID" value="MBC2176172.1"/>
    <property type="molecule type" value="Genomic_DNA"/>
</dbReference>
<proteinExistence type="predicted"/>
<accession>A0A7X0Z581</accession>
<feature type="signal peptide" evidence="1">
    <location>
        <begin position="1"/>
        <end position="27"/>
    </location>
</feature>
<evidence type="ECO:0000256" key="1">
    <source>
        <dbReference type="SAM" id="SignalP"/>
    </source>
</evidence>